<feature type="transmembrane region" description="Helical" evidence="7">
    <location>
        <begin position="147"/>
        <end position="167"/>
    </location>
</feature>
<sequence length="494" mass="52953">MPSYRNTAVRGAIVTGGGTVAKAVLQVLAIVVLARMLKPEDFGVMAMVFPIIAFASIFQQAGLGMAVLQRESVSNEELSTIFWTNVAIGVLVGALLVAVSPLVAAFYNEPRVRGLTAASGALMIVGALTSQHIILLMRKMEYGRLALVDLLSLAIGTALAILTAYLFHSYWAIFLLSFGTTASMCLLAWALGGWRPGRVAPLGRVKDVLFFGGNITASNLATYFGQNLDKILIGRWIGAVALGYYERAYKVVLLPTLFVHMPLFRLLVPMLSQSRSEPERHRRLFILGYQLSLFITVPGTLLLAFAAPQIVVFVLGSQWLSAAPIFSWLAIASLGQLVIGPLNMIFVSQGRSREAMLSSVVSSLYTSVAFVIGLKWGAVGVAAAFAISELVRSPAMLWYTTRTGPVSLREASLALAPFLLATGICGAGLVWLQSAFDTPGTLPFLVAAGTAAYAVTLLCMLVNESSRTFVREGISILRDFLSAGRLRIIGGQPT</sequence>
<feature type="transmembrane region" description="Helical" evidence="7">
    <location>
        <begin position="115"/>
        <end position="135"/>
    </location>
</feature>
<feature type="transmembrane region" description="Helical" evidence="7">
    <location>
        <begin position="80"/>
        <end position="103"/>
    </location>
</feature>
<feature type="transmembrane region" description="Helical" evidence="7">
    <location>
        <begin position="325"/>
        <end position="348"/>
    </location>
</feature>
<dbReference type="CDD" id="cd13127">
    <property type="entry name" value="MATE_tuaB_like"/>
    <property type="match status" value="1"/>
</dbReference>
<dbReference type="InterPro" id="IPR050833">
    <property type="entry name" value="Poly_Biosynth_Transport"/>
</dbReference>
<keyword evidence="6 7" id="KW-0472">Membrane</keyword>
<comment type="caution">
    <text evidence="8">The sequence shown here is derived from an EMBL/GenBank/DDBJ whole genome shotgun (WGS) entry which is preliminary data.</text>
</comment>
<feature type="transmembrane region" description="Helical" evidence="7">
    <location>
        <begin position="284"/>
        <end position="305"/>
    </location>
</feature>
<evidence type="ECO:0000256" key="5">
    <source>
        <dbReference type="ARBA" id="ARBA00022989"/>
    </source>
</evidence>
<keyword evidence="3" id="KW-1003">Cell membrane</keyword>
<feature type="transmembrane region" description="Helical" evidence="7">
    <location>
        <begin position="411"/>
        <end position="432"/>
    </location>
</feature>
<dbReference type="Pfam" id="PF13440">
    <property type="entry name" value="Polysacc_synt_3"/>
    <property type="match status" value="1"/>
</dbReference>
<evidence type="ECO:0000256" key="7">
    <source>
        <dbReference type="SAM" id="Phobius"/>
    </source>
</evidence>
<comment type="similarity">
    <text evidence="2">Belongs to the polysaccharide synthase family.</text>
</comment>
<evidence type="ECO:0000256" key="4">
    <source>
        <dbReference type="ARBA" id="ARBA00022692"/>
    </source>
</evidence>
<name>A0ABT3JI76_9SPHN</name>
<comment type="subcellular location">
    <subcellularLocation>
        <location evidence="1">Cell membrane</location>
        <topology evidence="1">Multi-pass membrane protein</topology>
    </subcellularLocation>
</comment>
<accession>A0ABT3JI76</accession>
<dbReference type="PANTHER" id="PTHR30250:SF10">
    <property type="entry name" value="LIPOPOLYSACCHARIDE BIOSYNTHESIS PROTEIN WZXC"/>
    <property type="match status" value="1"/>
</dbReference>
<dbReference type="EMBL" id="JAPDOB010000002">
    <property type="protein sequence ID" value="MCW3798762.1"/>
    <property type="molecule type" value="Genomic_DNA"/>
</dbReference>
<organism evidence="8 9">
    <name type="scientific">Sphingomonas arvum</name>
    <dbReference type="NCBI Taxonomy" id="2992113"/>
    <lineage>
        <taxon>Bacteria</taxon>
        <taxon>Pseudomonadati</taxon>
        <taxon>Pseudomonadota</taxon>
        <taxon>Alphaproteobacteria</taxon>
        <taxon>Sphingomonadales</taxon>
        <taxon>Sphingomonadaceae</taxon>
        <taxon>Sphingomonas</taxon>
    </lineage>
</organism>
<evidence type="ECO:0000256" key="1">
    <source>
        <dbReference type="ARBA" id="ARBA00004651"/>
    </source>
</evidence>
<protein>
    <submittedName>
        <fullName evidence="8">Lipopolysaccharide biosynthesis protein</fullName>
    </submittedName>
</protein>
<keyword evidence="4 7" id="KW-0812">Transmembrane</keyword>
<evidence type="ECO:0000313" key="8">
    <source>
        <dbReference type="EMBL" id="MCW3798762.1"/>
    </source>
</evidence>
<dbReference type="RefSeq" id="WP_264883784.1">
    <property type="nucleotide sequence ID" value="NZ_JAPDOB010000002.1"/>
</dbReference>
<feature type="transmembrane region" description="Helical" evidence="7">
    <location>
        <begin position="444"/>
        <end position="462"/>
    </location>
</feature>
<dbReference type="PANTHER" id="PTHR30250">
    <property type="entry name" value="PST FAMILY PREDICTED COLANIC ACID TRANSPORTER"/>
    <property type="match status" value="1"/>
</dbReference>
<evidence type="ECO:0000313" key="9">
    <source>
        <dbReference type="Proteomes" id="UP001526246"/>
    </source>
</evidence>
<keyword evidence="5 7" id="KW-1133">Transmembrane helix</keyword>
<feature type="transmembrane region" description="Helical" evidence="7">
    <location>
        <begin position="12"/>
        <end position="36"/>
    </location>
</feature>
<proteinExistence type="inferred from homology"/>
<evidence type="ECO:0000256" key="3">
    <source>
        <dbReference type="ARBA" id="ARBA00022475"/>
    </source>
</evidence>
<feature type="transmembrane region" description="Helical" evidence="7">
    <location>
        <begin position="173"/>
        <end position="194"/>
    </location>
</feature>
<gene>
    <name evidence="8" type="ORF">OMW55_13180</name>
</gene>
<reference evidence="8 9" key="1">
    <citation type="submission" date="2022-10" db="EMBL/GenBank/DDBJ databases">
        <title>Sphingomonas sp.</title>
        <authorList>
            <person name="Jin C."/>
        </authorList>
    </citation>
    <scope>NUCLEOTIDE SEQUENCE [LARGE SCALE GENOMIC DNA]</scope>
    <source>
        <strain evidence="8 9">BN140010</strain>
    </source>
</reference>
<feature type="transmembrane region" description="Helical" evidence="7">
    <location>
        <begin position="355"/>
        <end position="372"/>
    </location>
</feature>
<evidence type="ECO:0000256" key="6">
    <source>
        <dbReference type="ARBA" id="ARBA00023136"/>
    </source>
</evidence>
<dbReference type="Proteomes" id="UP001526246">
    <property type="component" value="Unassembled WGS sequence"/>
</dbReference>
<feature type="transmembrane region" description="Helical" evidence="7">
    <location>
        <begin position="378"/>
        <end position="399"/>
    </location>
</feature>
<feature type="transmembrane region" description="Helical" evidence="7">
    <location>
        <begin position="42"/>
        <end position="68"/>
    </location>
</feature>
<evidence type="ECO:0000256" key="2">
    <source>
        <dbReference type="ARBA" id="ARBA00007430"/>
    </source>
</evidence>
<keyword evidence="9" id="KW-1185">Reference proteome</keyword>